<dbReference type="InterPro" id="IPR008168">
    <property type="entry name" value="Cyt_C_IC"/>
</dbReference>
<evidence type="ECO:0000259" key="15">
    <source>
        <dbReference type="PROSITE" id="PS51007"/>
    </source>
</evidence>
<evidence type="ECO:0000256" key="12">
    <source>
        <dbReference type="ARBA" id="ARBA00033211"/>
    </source>
</evidence>
<dbReference type="InterPro" id="IPR023655">
    <property type="entry name" value="Cyt_C6"/>
</dbReference>
<evidence type="ECO:0000256" key="10">
    <source>
        <dbReference type="ARBA" id="ARBA00030448"/>
    </source>
</evidence>
<dbReference type="Gene3D" id="1.10.760.10">
    <property type="entry name" value="Cytochrome c-like domain"/>
    <property type="match status" value="1"/>
</dbReference>
<dbReference type="Pfam" id="PF13442">
    <property type="entry name" value="Cytochrome_CBB3"/>
    <property type="match status" value="1"/>
</dbReference>
<comment type="similarity">
    <text evidence="3">Belongs to the cytochrome c family. PetJ subfamily.</text>
</comment>
<dbReference type="PANTHER" id="PTHR34688:SF2">
    <property type="entry name" value="CYTOCHROME C6, CHLOROPLASTIC"/>
    <property type="match status" value="1"/>
</dbReference>
<feature type="domain" description="Cytochrome c" evidence="15">
    <location>
        <begin position="81"/>
        <end position="161"/>
    </location>
</feature>
<keyword evidence="4" id="KW-0813">Transport</keyword>
<dbReference type="InterPro" id="IPR009056">
    <property type="entry name" value="Cyt_c-like_dom"/>
</dbReference>
<dbReference type="GO" id="GO:0009543">
    <property type="term" value="C:chloroplast thylakoid lumen"/>
    <property type="evidence" value="ECO:0007669"/>
    <property type="project" value="UniProtKB-SubCell"/>
</dbReference>
<evidence type="ECO:0000256" key="13">
    <source>
        <dbReference type="PROSITE-ProRule" id="PRU00433"/>
    </source>
</evidence>
<dbReference type="GO" id="GO:0005506">
    <property type="term" value="F:iron ion binding"/>
    <property type="evidence" value="ECO:0007669"/>
    <property type="project" value="InterPro"/>
</dbReference>
<comment type="function">
    <text evidence="1">Functions as an electron carrier between membrane-bound cytochrome b6-f and photosystem I in oxygenic photosynthesis.</text>
</comment>
<evidence type="ECO:0000313" key="16">
    <source>
        <dbReference type="EMBL" id="CAJ1405844.1"/>
    </source>
</evidence>
<dbReference type="EMBL" id="CAUJNA010003605">
    <property type="protein sequence ID" value="CAJ1405844.1"/>
    <property type="molecule type" value="Genomic_DNA"/>
</dbReference>
<evidence type="ECO:0000256" key="2">
    <source>
        <dbReference type="ARBA" id="ARBA00004456"/>
    </source>
</evidence>
<keyword evidence="6 13" id="KW-0479">Metal-binding</keyword>
<evidence type="ECO:0000313" key="17">
    <source>
        <dbReference type="Proteomes" id="UP001178507"/>
    </source>
</evidence>
<proteinExistence type="inferred from homology"/>
<dbReference type="AlphaFoldDB" id="A0AA36NGP2"/>
<comment type="caution">
    <text evidence="16">The sequence shown here is derived from an EMBL/GenBank/DDBJ whole genome shotgun (WGS) entry which is preliminary data.</text>
</comment>
<sequence>MSRVASVVCAVSLALYGASCFILPASTPRGAPQQGAGAVVQQPSAAATQESESAGSWSPLAIGAALGLLAAVATTRPALAADLENGEAVFQGNCTACHAGGNNSIVAEKKLKKDALVTYGKYDVSAIITQVTNGNGSMPAFGDKLGPDDIEDVANYVYNKADKW</sequence>
<keyword evidence="9" id="KW-0793">Thylakoid</keyword>
<evidence type="ECO:0000256" key="3">
    <source>
        <dbReference type="ARBA" id="ARBA00009650"/>
    </source>
</evidence>
<keyword evidence="17" id="KW-1185">Reference proteome</keyword>
<evidence type="ECO:0000256" key="9">
    <source>
        <dbReference type="ARBA" id="ARBA00023078"/>
    </source>
</evidence>
<dbReference type="Proteomes" id="UP001178507">
    <property type="component" value="Unassembled WGS sequence"/>
</dbReference>
<evidence type="ECO:0000256" key="14">
    <source>
        <dbReference type="SAM" id="SignalP"/>
    </source>
</evidence>
<evidence type="ECO:0000256" key="5">
    <source>
        <dbReference type="ARBA" id="ARBA00022617"/>
    </source>
</evidence>
<dbReference type="PANTHER" id="PTHR34688">
    <property type="entry name" value="CYTOCHROME C6, CHLOROPLASTIC"/>
    <property type="match status" value="1"/>
</dbReference>
<comment type="subcellular location">
    <subcellularLocation>
        <location evidence="2">Plastid</location>
        <location evidence="2">Chloroplast thylakoid lumen</location>
    </subcellularLocation>
</comment>
<evidence type="ECO:0000256" key="7">
    <source>
        <dbReference type="ARBA" id="ARBA00022982"/>
    </source>
</evidence>
<keyword evidence="5 13" id="KW-0349">Heme</keyword>
<feature type="chain" id="PRO_5041334099" description="Cytochrome c-553" evidence="14">
    <location>
        <begin position="21"/>
        <end position="164"/>
    </location>
</feature>
<dbReference type="GO" id="GO:0020037">
    <property type="term" value="F:heme binding"/>
    <property type="evidence" value="ECO:0007669"/>
    <property type="project" value="InterPro"/>
</dbReference>
<organism evidence="16 17">
    <name type="scientific">Effrenium voratum</name>
    <dbReference type="NCBI Taxonomy" id="2562239"/>
    <lineage>
        <taxon>Eukaryota</taxon>
        <taxon>Sar</taxon>
        <taxon>Alveolata</taxon>
        <taxon>Dinophyceae</taxon>
        <taxon>Suessiales</taxon>
        <taxon>Symbiodiniaceae</taxon>
        <taxon>Effrenium</taxon>
    </lineage>
</organism>
<keyword evidence="14" id="KW-0732">Signal</keyword>
<evidence type="ECO:0000256" key="8">
    <source>
        <dbReference type="ARBA" id="ARBA00023004"/>
    </source>
</evidence>
<dbReference type="InterPro" id="IPR036909">
    <property type="entry name" value="Cyt_c-like_dom_sf"/>
</dbReference>
<dbReference type="SUPFAM" id="SSF46626">
    <property type="entry name" value="Cytochrome c"/>
    <property type="match status" value="1"/>
</dbReference>
<dbReference type="PRINTS" id="PR00605">
    <property type="entry name" value="CYTCHROMECIC"/>
</dbReference>
<keyword evidence="7" id="KW-0249">Electron transport</keyword>
<protein>
    <recommendedName>
        <fullName evidence="12">Cytochrome c-553</fullName>
    </recommendedName>
    <alternativeName>
        <fullName evidence="11">Cytochrome c553</fullName>
    </alternativeName>
    <alternativeName>
        <fullName evidence="10">Soluble cytochrome f</fullName>
    </alternativeName>
</protein>
<name>A0AA36NGP2_9DINO</name>
<reference evidence="16" key="1">
    <citation type="submission" date="2023-08" db="EMBL/GenBank/DDBJ databases">
        <authorList>
            <person name="Chen Y."/>
            <person name="Shah S."/>
            <person name="Dougan E. K."/>
            <person name="Thang M."/>
            <person name="Chan C."/>
        </authorList>
    </citation>
    <scope>NUCLEOTIDE SEQUENCE</scope>
</reference>
<evidence type="ECO:0000256" key="1">
    <source>
        <dbReference type="ARBA" id="ARBA00002347"/>
    </source>
</evidence>
<feature type="signal peptide" evidence="14">
    <location>
        <begin position="1"/>
        <end position="20"/>
    </location>
</feature>
<evidence type="ECO:0000256" key="11">
    <source>
        <dbReference type="ARBA" id="ARBA00031247"/>
    </source>
</evidence>
<dbReference type="GO" id="GO:0009055">
    <property type="term" value="F:electron transfer activity"/>
    <property type="evidence" value="ECO:0007669"/>
    <property type="project" value="InterPro"/>
</dbReference>
<gene>
    <name evidence="16" type="ORF">EVOR1521_LOCUS27958</name>
</gene>
<evidence type="ECO:0000256" key="4">
    <source>
        <dbReference type="ARBA" id="ARBA00022448"/>
    </source>
</evidence>
<evidence type="ECO:0000256" key="6">
    <source>
        <dbReference type="ARBA" id="ARBA00022723"/>
    </source>
</evidence>
<keyword evidence="8 13" id="KW-0408">Iron</keyword>
<dbReference type="PROSITE" id="PS51007">
    <property type="entry name" value="CYTC"/>
    <property type="match status" value="1"/>
</dbReference>
<accession>A0AA36NGP2</accession>